<dbReference type="Gene3D" id="3.30.40.10">
    <property type="entry name" value="Zinc/RING finger domain, C3HC4 (zinc finger)"/>
    <property type="match status" value="1"/>
</dbReference>
<keyword evidence="1" id="KW-0479">Metal-binding</keyword>
<evidence type="ECO:0000256" key="1">
    <source>
        <dbReference type="ARBA" id="ARBA00022723"/>
    </source>
</evidence>
<dbReference type="CDD" id="cd15489">
    <property type="entry name" value="PHD_SF"/>
    <property type="match status" value="1"/>
</dbReference>
<organism evidence="7 8">
    <name type="scientific">Apiotrichum porosum</name>
    <dbReference type="NCBI Taxonomy" id="105984"/>
    <lineage>
        <taxon>Eukaryota</taxon>
        <taxon>Fungi</taxon>
        <taxon>Dikarya</taxon>
        <taxon>Basidiomycota</taxon>
        <taxon>Agaricomycotina</taxon>
        <taxon>Tremellomycetes</taxon>
        <taxon>Trichosporonales</taxon>
        <taxon>Trichosporonaceae</taxon>
        <taxon>Apiotrichum</taxon>
    </lineage>
</organism>
<feature type="compositionally biased region" description="Acidic residues" evidence="5">
    <location>
        <begin position="416"/>
        <end position="446"/>
    </location>
</feature>
<dbReference type="InterPro" id="IPR019786">
    <property type="entry name" value="Zinc_finger_PHD-type_CS"/>
</dbReference>
<feature type="compositionally biased region" description="Low complexity" evidence="5">
    <location>
        <begin position="795"/>
        <end position="814"/>
    </location>
</feature>
<feature type="compositionally biased region" description="Acidic residues" evidence="5">
    <location>
        <begin position="349"/>
        <end position="363"/>
    </location>
</feature>
<dbReference type="SUPFAM" id="SSF57903">
    <property type="entry name" value="FYVE/PHD zinc finger"/>
    <property type="match status" value="1"/>
</dbReference>
<feature type="compositionally biased region" description="Acidic residues" evidence="5">
    <location>
        <begin position="388"/>
        <end position="400"/>
    </location>
</feature>
<evidence type="ECO:0000313" key="8">
    <source>
        <dbReference type="Proteomes" id="UP000279236"/>
    </source>
</evidence>
<keyword evidence="3" id="KW-0862">Zinc</keyword>
<keyword evidence="2 4" id="KW-0863">Zinc-finger</keyword>
<feature type="region of interest" description="Disordered" evidence="5">
    <location>
        <begin position="724"/>
        <end position="1075"/>
    </location>
</feature>
<dbReference type="Proteomes" id="UP000279236">
    <property type="component" value="Unassembled WGS sequence"/>
</dbReference>
<evidence type="ECO:0000256" key="5">
    <source>
        <dbReference type="SAM" id="MobiDB-lite"/>
    </source>
</evidence>
<comment type="caution">
    <text evidence="7">The sequence shown here is derived from an EMBL/GenBank/DDBJ whole genome shotgun (WGS) entry which is preliminary data.</text>
</comment>
<dbReference type="InterPro" id="IPR001965">
    <property type="entry name" value="Znf_PHD"/>
</dbReference>
<feature type="compositionally biased region" description="Basic and acidic residues" evidence="5">
    <location>
        <begin position="532"/>
        <end position="591"/>
    </location>
</feature>
<evidence type="ECO:0000256" key="4">
    <source>
        <dbReference type="PROSITE-ProRule" id="PRU00146"/>
    </source>
</evidence>
<name>A0A427YAM2_9TREE</name>
<dbReference type="STRING" id="105984.A0A427YAM2"/>
<dbReference type="RefSeq" id="XP_028480371.1">
    <property type="nucleotide sequence ID" value="XM_028616514.1"/>
</dbReference>
<dbReference type="GeneID" id="39585234"/>
<dbReference type="EMBL" id="RSCE01000001">
    <property type="protein sequence ID" value="RSH88163.1"/>
    <property type="molecule type" value="Genomic_DNA"/>
</dbReference>
<evidence type="ECO:0000256" key="2">
    <source>
        <dbReference type="ARBA" id="ARBA00022771"/>
    </source>
</evidence>
<feature type="region of interest" description="Disordered" evidence="5">
    <location>
        <begin position="185"/>
        <end position="452"/>
    </location>
</feature>
<dbReference type="GO" id="GO:0008270">
    <property type="term" value="F:zinc ion binding"/>
    <property type="evidence" value="ECO:0007669"/>
    <property type="project" value="UniProtKB-KW"/>
</dbReference>
<evidence type="ECO:0000313" key="7">
    <source>
        <dbReference type="EMBL" id="RSH88163.1"/>
    </source>
</evidence>
<feature type="compositionally biased region" description="Basic and acidic residues" evidence="5">
    <location>
        <begin position="601"/>
        <end position="614"/>
    </location>
</feature>
<accession>A0A427YAM2</accession>
<feature type="compositionally biased region" description="Basic and acidic residues" evidence="5">
    <location>
        <begin position="1001"/>
        <end position="1053"/>
    </location>
</feature>
<feature type="compositionally biased region" description="Basic and acidic residues" evidence="5">
    <location>
        <begin position="724"/>
        <end position="733"/>
    </location>
</feature>
<feature type="compositionally biased region" description="Basic and acidic residues" evidence="5">
    <location>
        <begin position="1064"/>
        <end position="1075"/>
    </location>
</feature>
<feature type="compositionally biased region" description="Basic and acidic residues" evidence="5">
    <location>
        <begin position="911"/>
        <end position="933"/>
    </location>
</feature>
<feature type="region of interest" description="Disordered" evidence="5">
    <location>
        <begin position="519"/>
        <end position="658"/>
    </location>
</feature>
<evidence type="ECO:0000256" key="3">
    <source>
        <dbReference type="ARBA" id="ARBA00022833"/>
    </source>
</evidence>
<dbReference type="PANTHER" id="PTHR48125:SF12">
    <property type="entry name" value="AT HOOK TRANSCRIPTION FACTOR FAMILY-RELATED"/>
    <property type="match status" value="1"/>
</dbReference>
<gene>
    <name evidence="7" type="ORF">EHS24_000691</name>
</gene>
<feature type="compositionally biased region" description="Pro residues" evidence="5">
    <location>
        <begin position="852"/>
        <end position="867"/>
    </location>
</feature>
<dbReference type="PROSITE" id="PS01359">
    <property type="entry name" value="ZF_PHD_1"/>
    <property type="match status" value="1"/>
</dbReference>
<dbReference type="OrthoDB" id="303107at2759"/>
<dbReference type="AlphaFoldDB" id="A0A427YAM2"/>
<keyword evidence="8" id="KW-1185">Reference proteome</keyword>
<feature type="compositionally biased region" description="Low complexity" evidence="5">
    <location>
        <begin position="273"/>
        <end position="287"/>
    </location>
</feature>
<dbReference type="PANTHER" id="PTHR48125">
    <property type="entry name" value="LP07818P1"/>
    <property type="match status" value="1"/>
</dbReference>
<proteinExistence type="predicted"/>
<dbReference type="PROSITE" id="PS50016">
    <property type="entry name" value="ZF_PHD_2"/>
    <property type="match status" value="1"/>
</dbReference>
<feature type="domain" description="PHD-type" evidence="6">
    <location>
        <begin position="659"/>
        <end position="720"/>
    </location>
</feature>
<dbReference type="InterPro" id="IPR019787">
    <property type="entry name" value="Znf_PHD-finger"/>
</dbReference>
<dbReference type="SMART" id="SM00249">
    <property type="entry name" value="PHD"/>
    <property type="match status" value="1"/>
</dbReference>
<evidence type="ECO:0000259" key="6">
    <source>
        <dbReference type="PROSITE" id="PS50016"/>
    </source>
</evidence>
<sequence length="1075" mass="122773">MPRKVLPPTVVAPGPAPPPSPLVQKLRQDWRWAGISQFIWTFADAFGLVEWDIETLERDLDGTEDAIIPDLVAKMLYALTWNRQINRENAFDQLRKQYVKRAPEGEVTILGTVEEPIEWPTLGLSQKVQILWQLCEWQMVDPARFRSLLKTEEEATSWRVDPLGWDKHGNTYFLFDDNRLWIQRARPVAPRPPKKSSLKAKRAERALKRQRPPPKRSHKRKAPPKRLPTPPPPKPEEPVSGPRRRKQVEFYGNVTPTVEALKRGGGTRTADATPTSNRSTRSSARTRGAVETPTKPSRPSRAPPLPTGTRVSRRLHAVDDEWQQVPDDWLNGDKKTKKAKPTKGKANDDGDSDLSDLTDEDEHEATLKALDDEEASPEVKPESPLSEAPEEPQEPEDEYVPSEHAGDDEAVKSEDEAPIEEDVEQQEEEEDEDEEDDREPSADIDELQLAVKEEATELPEGFVEWETVCVSLYDWQHYPDQWEKSKHPDEKALYKLLKDEVGPQIIEVLQAKEQERLKQEALNNRKRSSRIATRELEREEAIRREAAEREMEERMEKSRQEEAKKAADAAEHAAREKAREDRLKEREERSAARQQAALAKAEAEQKEREKAERKRERRKRRRDGEQVSDSSADEAEAPAPVDPTPAKPEGSATPKDSWELKCEVCKQSGWNLVDDTGLVSCDDCGRWQHVECHDRQDIAAGRGIRDWDKVDFRCKECEQRAAAKRRRVEEPHPAAHQNRPPHVANGHPGYAAAVPPRSQVASQTSPYQYAHPVPQMSPQSSGYHQLPPQGPPHPGQAYHPHPYPQQHHQQQSPPMNGHVVPRHPGYPPDPRMMPAQPGAYAQHPHHPGHPQQYPPHPQHAYPVPPPHYANGQTHVSHPGYGHPQSPQSRQQPLHHAPPHQHHAPPHPQHSPRVDPRAELPRVDGHRQHSEPRSQHAPQPYPPQPYPPQPYPPAHYSPAPHPQHPQYYARRTSGESGAPAGPHGPQFPQHRAPGSPGMSQAERIEREQPEREHVERERMERERIDRERMERERAERERVDRERMERDRIERERLGPAQPVPRVAEGQHPDAPRPQA</sequence>
<dbReference type="InterPro" id="IPR013083">
    <property type="entry name" value="Znf_RING/FYVE/PHD"/>
</dbReference>
<feature type="compositionally biased region" description="Basic and acidic residues" evidence="5">
    <location>
        <begin position="404"/>
        <end position="415"/>
    </location>
</feature>
<reference evidence="7 8" key="1">
    <citation type="submission" date="2018-11" db="EMBL/GenBank/DDBJ databases">
        <title>Genome sequence of Apiotrichum porosum DSM 27194.</title>
        <authorList>
            <person name="Aliyu H."/>
            <person name="Gorte O."/>
            <person name="Ochsenreither K."/>
        </authorList>
    </citation>
    <scope>NUCLEOTIDE SEQUENCE [LARGE SCALE GENOMIC DNA]</scope>
    <source>
        <strain evidence="7 8">DSM 27194</strain>
    </source>
</reference>
<feature type="compositionally biased region" description="Pro residues" evidence="5">
    <location>
        <begin position="938"/>
        <end position="962"/>
    </location>
</feature>
<protein>
    <recommendedName>
        <fullName evidence="6">PHD-type domain-containing protein</fullName>
    </recommendedName>
</protein>
<feature type="compositionally biased region" description="Basic residues" evidence="5">
    <location>
        <begin position="208"/>
        <end position="224"/>
    </location>
</feature>
<dbReference type="InterPro" id="IPR011011">
    <property type="entry name" value="Znf_FYVE_PHD"/>
</dbReference>